<keyword evidence="3" id="KW-1185">Reference proteome</keyword>
<evidence type="ECO:0000256" key="1">
    <source>
        <dbReference type="SAM" id="Phobius"/>
    </source>
</evidence>
<organism evidence="2 3">
    <name type="scientific">Saccharopolyspora griseoalba</name>
    <dbReference type="NCBI Taxonomy" id="1431848"/>
    <lineage>
        <taxon>Bacteria</taxon>
        <taxon>Bacillati</taxon>
        <taxon>Actinomycetota</taxon>
        <taxon>Actinomycetes</taxon>
        <taxon>Pseudonocardiales</taxon>
        <taxon>Pseudonocardiaceae</taxon>
        <taxon>Saccharopolyspora</taxon>
    </lineage>
</organism>
<accession>A0ABW2LPH6</accession>
<feature type="transmembrane region" description="Helical" evidence="1">
    <location>
        <begin position="274"/>
        <end position="297"/>
    </location>
</feature>
<feature type="transmembrane region" description="Helical" evidence="1">
    <location>
        <begin position="57"/>
        <end position="80"/>
    </location>
</feature>
<feature type="transmembrane region" description="Helical" evidence="1">
    <location>
        <begin position="243"/>
        <end position="262"/>
    </location>
</feature>
<feature type="transmembrane region" description="Helical" evidence="1">
    <location>
        <begin position="92"/>
        <end position="113"/>
    </location>
</feature>
<evidence type="ECO:0000313" key="3">
    <source>
        <dbReference type="Proteomes" id="UP001596504"/>
    </source>
</evidence>
<dbReference type="RefSeq" id="WP_380670477.1">
    <property type="nucleotide sequence ID" value="NZ_JBHTCJ010000010.1"/>
</dbReference>
<feature type="transmembrane region" description="Helical" evidence="1">
    <location>
        <begin position="162"/>
        <end position="185"/>
    </location>
</feature>
<dbReference type="Proteomes" id="UP001596504">
    <property type="component" value="Unassembled WGS sequence"/>
</dbReference>
<comment type="caution">
    <text evidence="2">The sequence shown here is derived from an EMBL/GenBank/DDBJ whole genome shotgun (WGS) entry which is preliminary data.</text>
</comment>
<evidence type="ECO:0000313" key="2">
    <source>
        <dbReference type="EMBL" id="MFC7343510.1"/>
    </source>
</evidence>
<dbReference type="EMBL" id="JBHTCJ010000010">
    <property type="protein sequence ID" value="MFC7343510.1"/>
    <property type="molecule type" value="Genomic_DNA"/>
</dbReference>
<gene>
    <name evidence="2" type="ORF">ACFQRI_19075</name>
</gene>
<feature type="transmembrane region" description="Helical" evidence="1">
    <location>
        <begin position="197"/>
        <end position="223"/>
    </location>
</feature>
<protein>
    <submittedName>
        <fullName evidence="2">Uncharacterized protein</fullName>
    </submittedName>
</protein>
<name>A0ABW2LPH6_9PSEU</name>
<feature type="transmembrane region" description="Helical" evidence="1">
    <location>
        <begin position="120"/>
        <end position="142"/>
    </location>
</feature>
<keyword evidence="1" id="KW-0472">Membrane</keyword>
<proteinExistence type="predicted"/>
<reference evidence="3" key="1">
    <citation type="journal article" date="2019" name="Int. J. Syst. Evol. Microbiol.">
        <title>The Global Catalogue of Microorganisms (GCM) 10K type strain sequencing project: providing services to taxonomists for standard genome sequencing and annotation.</title>
        <authorList>
            <consortium name="The Broad Institute Genomics Platform"/>
            <consortium name="The Broad Institute Genome Sequencing Center for Infectious Disease"/>
            <person name="Wu L."/>
            <person name="Ma J."/>
        </authorList>
    </citation>
    <scope>NUCLEOTIDE SEQUENCE [LARGE SCALE GENOMIC DNA]</scope>
    <source>
        <strain evidence="3">WLHS5</strain>
    </source>
</reference>
<keyword evidence="1" id="KW-1133">Transmembrane helix</keyword>
<keyword evidence="1" id="KW-0812">Transmembrane</keyword>
<feature type="transmembrane region" description="Helical" evidence="1">
    <location>
        <begin position="309"/>
        <end position="329"/>
    </location>
</feature>
<sequence length="350" mass="36050">MRGRARADVGGVAGWKARIGQDGSVFAGVSRVRGVAALIGADLVAAYRGGSRVERACYLLAAALVASGVAHLGVLLAAGGQWVGPLSWRKPMTFGLSFGLTLATMTWVLSFLPMRPRLRAGLLAAFGAACAVEVAGITAQAWRRVPSHFTPPDRFTGPDVLAAAAAAAGAVVIVAVVVVAAVRALRRGDEVDPVMRLALRVGFLSLLLAMAIGVLMLVGGQVLTRTQGEVAAAFAFTATLKPGHAATMHGVLVLPAIAWLLRFTDGGERFRLRVVRLACGGYAAFAAIVVAETLAGIDPLGAAPLLARVLPAVGALALVAAGATTLLALRRTDVTRIPFRDGRSRSAARS</sequence>